<evidence type="ECO:0000256" key="10">
    <source>
        <dbReference type="SAM" id="MobiDB-lite"/>
    </source>
</evidence>
<keyword evidence="4" id="KW-0138">CF(0)</keyword>
<dbReference type="GO" id="GO:0015078">
    <property type="term" value="F:proton transmembrane transporter activity"/>
    <property type="evidence" value="ECO:0007669"/>
    <property type="project" value="InterPro"/>
</dbReference>
<organism evidence="11 12">
    <name type="scientific">Taphrina deformans (strain PYCC 5710 / ATCC 11124 / CBS 356.35 / IMI 108563 / JCM 9778 / NBRC 8474)</name>
    <name type="common">Peach leaf curl fungus</name>
    <name type="synonym">Lalaria deformans</name>
    <dbReference type="NCBI Taxonomy" id="1097556"/>
    <lineage>
        <taxon>Eukaryota</taxon>
        <taxon>Fungi</taxon>
        <taxon>Dikarya</taxon>
        <taxon>Ascomycota</taxon>
        <taxon>Taphrinomycotina</taxon>
        <taxon>Taphrinomycetes</taxon>
        <taxon>Taphrinales</taxon>
        <taxon>Taphrinaceae</taxon>
        <taxon>Taphrina</taxon>
    </lineage>
</organism>
<dbReference type="GO" id="GO:0015986">
    <property type="term" value="P:proton motive force-driven ATP synthesis"/>
    <property type="evidence" value="ECO:0007669"/>
    <property type="project" value="InterPro"/>
</dbReference>
<dbReference type="EMBL" id="CAHR02000043">
    <property type="protein sequence ID" value="CCG81538.1"/>
    <property type="molecule type" value="Genomic_DNA"/>
</dbReference>
<dbReference type="STRING" id="1097556.R4XB33"/>
<feature type="region of interest" description="Disordered" evidence="10">
    <location>
        <begin position="1"/>
        <end position="28"/>
    </location>
</feature>
<comment type="subcellular location">
    <subcellularLocation>
        <location evidence="1">Mitochondrion membrane</location>
    </subcellularLocation>
</comment>
<dbReference type="Pfam" id="PF04718">
    <property type="entry name" value="ATP-synt_G"/>
    <property type="match status" value="1"/>
</dbReference>
<dbReference type="AlphaFoldDB" id="R4XB33"/>
<dbReference type="GO" id="GO:0031966">
    <property type="term" value="C:mitochondrial membrane"/>
    <property type="evidence" value="ECO:0007669"/>
    <property type="project" value="UniProtKB-SubCell"/>
</dbReference>
<dbReference type="Proteomes" id="UP000013776">
    <property type="component" value="Unassembled WGS sequence"/>
</dbReference>
<evidence type="ECO:0000256" key="5">
    <source>
        <dbReference type="ARBA" id="ARBA00022781"/>
    </source>
</evidence>
<evidence type="ECO:0000256" key="9">
    <source>
        <dbReference type="ARBA" id="ARBA00023310"/>
    </source>
</evidence>
<keyword evidence="3" id="KW-0813">Transport</keyword>
<keyword evidence="6" id="KW-0406">Ion transport</keyword>
<comment type="caution">
    <text evidence="11">The sequence shown here is derived from an EMBL/GenBank/DDBJ whole genome shotgun (WGS) entry which is preliminary data.</text>
</comment>
<evidence type="ECO:0000313" key="11">
    <source>
        <dbReference type="EMBL" id="CCG81538.1"/>
    </source>
</evidence>
<proteinExistence type="inferred from homology"/>
<evidence type="ECO:0000313" key="12">
    <source>
        <dbReference type="Proteomes" id="UP000013776"/>
    </source>
</evidence>
<comment type="similarity">
    <text evidence="2">Belongs to the ATPase g subunit family.</text>
</comment>
<evidence type="ECO:0000256" key="1">
    <source>
        <dbReference type="ARBA" id="ARBA00004325"/>
    </source>
</evidence>
<name>R4XB33_TAPDE</name>
<feature type="compositionally biased region" description="Polar residues" evidence="10">
    <location>
        <begin position="1"/>
        <end position="27"/>
    </location>
</feature>
<sequence>MLSRSLFSRQATRTSRTFIRNNSTQQKAQEKASEVASKAQDQARAAASKASAAVSGITSRASSLAGGVFGLQEPIVYWSKVTGQLAKQVYQAEKMSPPSMAQIETTYKSLFKSISTGQLMSSAKNMSTKDAVKLGVDGLVIYGFFVVGEMVGRRHLVGYEV</sequence>
<protein>
    <submittedName>
        <fullName evidence="11">Mitochondrial F1F0-ATP synthase g subunit</fullName>
    </submittedName>
</protein>
<evidence type="ECO:0000256" key="4">
    <source>
        <dbReference type="ARBA" id="ARBA00022547"/>
    </source>
</evidence>
<evidence type="ECO:0000256" key="2">
    <source>
        <dbReference type="ARBA" id="ARBA00005699"/>
    </source>
</evidence>
<evidence type="ECO:0000256" key="3">
    <source>
        <dbReference type="ARBA" id="ARBA00022448"/>
    </source>
</evidence>
<dbReference type="VEuPathDB" id="FungiDB:TAPDE_001380"/>
<keyword evidence="12" id="KW-1185">Reference proteome</keyword>
<keyword evidence="7" id="KW-0496">Mitochondrion</keyword>
<dbReference type="eggNOG" id="KOG4103">
    <property type="taxonomic scope" value="Eukaryota"/>
</dbReference>
<accession>R4XB33</accession>
<reference evidence="11 12" key="1">
    <citation type="journal article" date="2013" name="MBio">
        <title>Genome sequencing of the plant pathogen Taphrina deformans, the causal agent of peach leaf curl.</title>
        <authorList>
            <person name="Cisse O.H."/>
            <person name="Almeida J.M.G.C.F."/>
            <person name="Fonseca A."/>
            <person name="Kumar A.A."/>
            <person name="Salojaervi J."/>
            <person name="Overmyer K."/>
            <person name="Hauser P.M."/>
            <person name="Pagni M."/>
        </authorList>
    </citation>
    <scope>NUCLEOTIDE SEQUENCE [LARGE SCALE GENOMIC DNA]</scope>
    <source>
        <strain evidence="12">PYCC 5710 / ATCC 11124 / CBS 356.35 / IMI 108563 / JCM 9778 / NBRC 8474</strain>
    </source>
</reference>
<evidence type="ECO:0000256" key="7">
    <source>
        <dbReference type="ARBA" id="ARBA00023128"/>
    </source>
</evidence>
<dbReference type="GO" id="GO:0045259">
    <property type="term" value="C:proton-transporting ATP synthase complex"/>
    <property type="evidence" value="ECO:0007669"/>
    <property type="project" value="UniProtKB-KW"/>
</dbReference>
<keyword evidence="5" id="KW-0375">Hydrogen ion transport</keyword>
<dbReference type="InterPro" id="IPR006808">
    <property type="entry name" value="ATP_synth_F0_gsu_mt"/>
</dbReference>
<keyword evidence="8" id="KW-0472">Membrane</keyword>
<evidence type="ECO:0000256" key="6">
    <source>
        <dbReference type="ARBA" id="ARBA00023065"/>
    </source>
</evidence>
<dbReference type="OrthoDB" id="437at2759"/>
<evidence type="ECO:0000256" key="8">
    <source>
        <dbReference type="ARBA" id="ARBA00023136"/>
    </source>
</evidence>
<keyword evidence="9" id="KW-0066">ATP synthesis</keyword>
<gene>
    <name evidence="11" type="ORF">TAPDE_001380</name>
</gene>